<comment type="caution">
    <text evidence="1">The sequence shown here is derived from an EMBL/GenBank/DDBJ whole genome shotgun (WGS) entry which is preliminary data.</text>
</comment>
<dbReference type="AlphaFoldDB" id="A0A927DGP0"/>
<organism evidence="1 2">
    <name type="scientific">Enterobacter hormaechei</name>
    <dbReference type="NCBI Taxonomy" id="158836"/>
    <lineage>
        <taxon>Bacteria</taxon>
        <taxon>Pseudomonadati</taxon>
        <taxon>Pseudomonadota</taxon>
        <taxon>Gammaproteobacteria</taxon>
        <taxon>Enterobacterales</taxon>
        <taxon>Enterobacteriaceae</taxon>
        <taxon>Enterobacter</taxon>
        <taxon>Enterobacter cloacae complex</taxon>
    </lineage>
</organism>
<evidence type="ECO:0000313" key="1">
    <source>
        <dbReference type="EMBL" id="MBD3706853.1"/>
    </source>
</evidence>
<proteinExistence type="predicted"/>
<name>A0A927DGP0_9ENTR</name>
<protein>
    <submittedName>
        <fullName evidence="1">Uncharacterized protein</fullName>
    </submittedName>
</protein>
<dbReference type="EMBL" id="JACXTA010000001">
    <property type="protein sequence ID" value="MBD3706853.1"/>
    <property type="molecule type" value="Genomic_DNA"/>
</dbReference>
<dbReference type="Proteomes" id="UP000655273">
    <property type="component" value="Unassembled WGS sequence"/>
</dbReference>
<evidence type="ECO:0000313" key="2">
    <source>
        <dbReference type="Proteomes" id="UP000655273"/>
    </source>
</evidence>
<accession>A0A927DGP0</accession>
<gene>
    <name evidence="1" type="ORF">IE983_08350</name>
</gene>
<reference evidence="1" key="1">
    <citation type="submission" date="2020-07" db="EMBL/GenBank/DDBJ databases">
        <title>Clinical and genomic characterization of carbapenemase-producing Enterobacterales causing secondary infections during the COVID-19 crisis at a New York City hospital.</title>
        <authorList>
            <person name="Gomez-Simmonds A."/>
            <person name="Annavajhala M.K."/>
            <person name="Uhlemann A.-C."/>
        </authorList>
    </citation>
    <scope>NUCLEOTIDE SEQUENCE</scope>
    <source>
        <strain evidence="1">NK1396</strain>
    </source>
</reference>
<sequence length="71" mass="8017">MRNIAHRLKIHQLWSYQGGILQRIAGDLYTLDGAVEAGNRCNIVKNVNQLSFIDPEALHCTKNDLILNEVT</sequence>